<name>A0A0J6HJ51_9BACI</name>
<dbReference type="EMBL" id="JARRTL010000006">
    <property type="protein sequence ID" value="MEC0483846.1"/>
    <property type="molecule type" value="Genomic_DNA"/>
</dbReference>
<dbReference type="InterPro" id="IPR007436">
    <property type="entry name" value="DUF485"/>
</dbReference>
<dbReference type="EMBL" id="LECW02000045">
    <property type="protein sequence ID" value="KRT90159.1"/>
    <property type="molecule type" value="Genomic_DNA"/>
</dbReference>
<evidence type="ECO:0000313" key="3">
    <source>
        <dbReference type="EMBL" id="MEC0483846.1"/>
    </source>
</evidence>
<gene>
    <name evidence="2" type="ORF">AB447_206145</name>
    <name evidence="3" type="ORF">P8828_03140</name>
</gene>
<proteinExistence type="predicted"/>
<dbReference type="Proteomes" id="UP000036168">
    <property type="component" value="Unassembled WGS sequence"/>
</dbReference>
<accession>A0A0J6EZA6</accession>
<dbReference type="PANTHER" id="PTHR38441">
    <property type="entry name" value="INTEGRAL MEMBRANE PROTEIN-RELATED"/>
    <property type="match status" value="1"/>
</dbReference>
<reference evidence="2 4" key="1">
    <citation type="journal article" date="2015" name="Int. J. Syst. Evol. Microbiol.">
        <title>Bacillus glycinifermentans sp. nov., isolated from fermented soybean paste.</title>
        <authorList>
            <person name="Kim S.J."/>
            <person name="Dunlap C.A."/>
            <person name="Kwon S.W."/>
            <person name="Rooney A.P."/>
        </authorList>
    </citation>
    <scope>NUCLEOTIDE SEQUENCE [LARGE SCALE GENOMIC DNA]</scope>
    <source>
        <strain evidence="2 4">GO-13</strain>
    </source>
</reference>
<feature type="transmembrane region" description="Helical" evidence="1">
    <location>
        <begin position="61"/>
        <end position="81"/>
    </location>
</feature>
<dbReference type="RefSeq" id="WP_048352750.1">
    <property type="nucleotide sequence ID" value="NZ_CP023481.1"/>
</dbReference>
<dbReference type="STRING" id="1664069.BGLY_4442"/>
<evidence type="ECO:0000313" key="5">
    <source>
        <dbReference type="Proteomes" id="UP001341297"/>
    </source>
</evidence>
<reference evidence="2" key="2">
    <citation type="submission" date="2015-10" db="EMBL/GenBank/DDBJ databases">
        <authorList>
            <person name="Gilbert D.G."/>
        </authorList>
    </citation>
    <scope>NUCLEOTIDE SEQUENCE</scope>
    <source>
        <strain evidence="2">GO-13</strain>
    </source>
</reference>
<protein>
    <submittedName>
        <fullName evidence="3">DUF485 domain-containing protein</fullName>
    </submittedName>
</protein>
<keyword evidence="5" id="KW-1185">Reference proteome</keyword>
<sequence>MKEETIDYSRAAASPAFQELLKKKRAFIVPMTVFFLIFYFLLPILTSYFTFLNESAVGPITWAWIFAIAQFAMTWTLCILYTRKADQFDRMADECKREFRGAES</sequence>
<comment type="caution">
    <text evidence="2">The sequence shown here is derived from an EMBL/GenBank/DDBJ whole genome shotgun (WGS) entry which is preliminary data.</text>
</comment>
<organism evidence="2 4">
    <name type="scientific">Bacillus glycinifermentans</name>
    <dbReference type="NCBI Taxonomy" id="1664069"/>
    <lineage>
        <taxon>Bacteria</taxon>
        <taxon>Bacillati</taxon>
        <taxon>Bacillota</taxon>
        <taxon>Bacilli</taxon>
        <taxon>Bacillales</taxon>
        <taxon>Bacillaceae</taxon>
        <taxon>Bacillus</taxon>
    </lineage>
</organism>
<dbReference type="AlphaFoldDB" id="A0A0J6HJ51"/>
<evidence type="ECO:0000313" key="4">
    <source>
        <dbReference type="Proteomes" id="UP000036168"/>
    </source>
</evidence>
<keyword evidence="1" id="KW-0812">Transmembrane</keyword>
<dbReference type="Pfam" id="PF04341">
    <property type="entry name" value="DUF485"/>
    <property type="match status" value="1"/>
</dbReference>
<evidence type="ECO:0000313" key="2">
    <source>
        <dbReference type="EMBL" id="KRT90159.1"/>
    </source>
</evidence>
<accession>A0A0J6HJ51</accession>
<dbReference type="OrthoDB" id="2886991at2"/>
<feature type="transmembrane region" description="Helical" evidence="1">
    <location>
        <begin position="27"/>
        <end position="49"/>
    </location>
</feature>
<dbReference type="PANTHER" id="PTHR38441:SF1">
    <property type="entry name" value="MEMBRANE PROTEIN"/>
    <property type="match status" value="1"/>
</dbReference>
<reference evidence="3 5" key="3">
    <citation type="submission" date="2023-03" db="EMBL/GenBank/DDBJ databases">
        <title>Agriculturally important microbes genome sequencing.</title>
        <authorList>
            <person name="Dunlap C."/>
        </authorList>
    </citation>
    <scope>NUCLEOTIDE SEQUENCE [LARGE SCALE GENOMIC DNA]</scope>
    <source>
        <strain evidence="3 5">CBP-3203</strain>
    </source>
</reference>
<evidence type="ECO:0000256" key="1">
    <source>
        <dbReference type="SAM" id="Phobius"/>
    </source>
</evidence>
<dbReference type="PATRIC" id="fig|1664069.3.peg.3123"/>
<dbReference type="Proteomes" id="UP001341297">
    <property type="component" value="Unassembled WGS sequence"/>
</dbReference>
<keyword evidence="1" id="KW-1133">Transmembrane helix</keyword>
<keyword evidence="1" id="KW-0472">Membrane</keyword>